<dbReference type="OrthoDB" id="9789941at2"/>
<organism evidence="2 3">
    <name type="scientific">Ktedonosporobacter rubrisoli</name>
    <dbReference type="NCBI Taxonomy" id="2509675"/>
    <lineage>
        <taxon>Bacteria</taxon>
        <taxon>Bacillati</taxon>
        <taxon>Chloroflexota</taxon>
        <taxon>Ktedonobacteria</taxon>
        <taxon>Ktedonobacterales</taxon>
        <taxon>Ktedonosporobacteraceae</taxon>
        <taxon>Ktedonosporobacter</taxon>
    </lineage>
</organism>
<dbReference type="RefSeq" id="WP_129886266.1">
    <property type="nucleotide sequence ID" value="NZ_CP035758.1"/>
</dbReference>
<protein>
    <submittedName>
        <fullName evidence="2">Peptidase C39 family protein</fullName>
    </submittedName>
</protein>
<dbReference type="Proteomes" id="UP000290365">
    <property type="component" value="Chromosome"/>
</dbReference>
<dbReference type="CDD" id="cd02549">
    <property type="entry name" value="Peptidase_C39A"/>
    <property type="match status" value="1"/>
</dbReference>
<proteinExistence type="predicted"/>
<evidence type="ECO:0000313" key="2">
    <source>
        <dbReference type="EMBL" id="QBD75669.1"/>
    </source>
</evidence>
<feature type="domain" description="Peptidase C39-like" evidence="1">
    <location>
        <begin position="233"/>
        <end position="375"/>
    </location>
</feature>
<name>A0A4P6JKI5_KTERU</name>
<accession>A0A4P6JKI5</accession>
<dbReference type="AlphaFoldDB" id="A0A4P6JKI5"/>
<evidence type="ECO:0000313" key="3">
    <source>
        <dbReference type="Proteomes" id="UP000290365"/>
    </source>
</evidence>
<evidence type="ECO:0000259" key="1">
    <source>
        <dbReference type="Pfam" id="PF13529"/>
    </source>
</evidence>
<keyword evidence="3" id="KW-1185">Reference proteome</keyword>
<reference evidence="2 3" key="1">
    <citation type="submission" date="2019-01" db="EMBL/GenBank/DDBJ databases">
        <title>Ktedonosporobacter rubrisoli SCAWS-G2.</title>
        <authorList>
            <person name="Huang Y."/>
            <person name="Yan B."/>
        </authorList>
    </citation>
    <scope>NUCLEOTIDE SEQUENCE [LARGE SCALE GENOMIC DNA]</scope>
    <source>
        <strain evidence="2 3">SCAWS-G2</strain>
    </source>
</reference>
<dbReference type="InterPro" id="IPR039563">
    <property type="entry name" value="Peptidase_C39_single_dom"/>
</dbReference>
<gene>
    <name evidence="2" type="ORF">EPA93_06485</name>
</gene>
<dbReference type="Gene3D" id="3.90.70.10">
    <property type="entry name" value="Cysteine proteinases"/>
    <property type="match status" value="1"/>
</dbReference>
<sequence length="417" mass="45142">MPQDQNQQYNEFWLQETASAFKAWSLTGATIEAAKEGVAIRLAPVAQHAPQLSCSAEPIDGGAASFSSAAGLCAGHDPFAAGSYNQGNYYNGGAFYYGTLVSPVQHTRQPITTLIASWNAVTPAGTWLETHVRVLQGQQWSHWYALPIWASDTSTVRRHSVDGQSNASGSISTDTFVTNGSPASAYQLSITLFTTKPSASPELHRVAVIASHDSADMPLFPPDRSVWNHDLPVPQRSQMLSQYRGMSYGGGGEVWCSPTSTSMVMAYWSQVLHQSSLDQSVPDAARDTYDYTYEGTGNWPFNTAYAAEFGLKAFVSRFYSLSQLEAWIKARVPIVISVAYQQGELPGAPVPAVAGHLMVVRGFAGNGDVIVNDPAAEDDAGVRITYPRHALETAWLHSSHGTVYIIYPTSWLVPTLG</sequence>
<dbReference type="EMBL" id="CP035758">
    <property type="protein sequence ID" value="QBD75669.1"/>
    <property type="molecule type" value="Genomic_DNA"/>
</dbReference>
<dbReference type="Pfam" id="PF13529">
    <property type="entry name" value="Peptidase_C39_2"/>
    <property type="match status" value="1"/>
</dbReference>
<dbReference type="InterPro" id="IPR039564">
    <property type="entry name" value="Peptidase_C39-like"/>
</dbReference>
<dbReference type="KEGG" id="kbs:EPA93_06485"/>